<evidence type="ECO:0000313" key="2">
    <source>
        <dbReference type="EMBL" id="MBC3862814.1"/>
    </source>
</evidence>
<dbReference type="PANTHER" id="PTHR38765:SF1">
    <property type="entry name" value="DUF484 DOMAIN-CONTAINING PROTEIN"/>
    <property type="match status" value="1"/>
</dbReference>
<gene>
    <name evidence="2" type="ORF">H8K32_11930</name>
</gene>
<dbReference type="PANTHER" id="PTHR38765">
    <property type="entry name" value="DUF484 DOMAIN-CONTAINING PROTEIN"/>
    <property type="match status" value="1"/>
</dbReference>
<dbReference type="EMBL" id="JACOFV010000010">
    <property type="protein sequence ID" value="MBC3862814.1"/>
    <property type="molecule type" value="Genomic_DNA"/>
</dbReference>
<reference evidence="2" key="1">
    <citation type="submission" date="2020-08" db="EMBL/GenBank/DDBJ databases">
        <title>Novel species isolated from subtropical streams in China.</title>
        <authorList>
            <person name="Lu H."/>
        </authorList>
    </citation>
    <scope>NUCLEOTIDE SEQUENCE</scope>
    <source>
        <strain evidence="2">KACC 12607</strain>
    </source>
</reference>
<sequence length="223" mass="25053">MIKVMNSTDIATYLIQHPHFFEEHAELLSSIKLTSPVMGRAISLQERQMEVVREKYRALELKLADLMRHADENLDITKKFQVWTRTLLLARNDVDLPFILTQGLQDIFALPHATLRLWGVAPEFTHTWFSEPASEDSMLFAKGLKTPFCGANQDFEAASWIDASEPVRSLAMLPLRLSATSPTFGLLVLGSPDPTRYTKDMGTDFLIKIADTTSAALACLIDQ</sequence>
<evidence type="ECO:0000313" key="3">
    <source>
        <dbReference type="Proteomes" id="UP000634011"/>
    </source>
</evidence>
<dbReference type="InterPro" id="IPR029016">
    <property type="entry name" value="GAF-like_dom_sf"/>
</dbReference>
<feature type="coiled-coil region" evidence="1">
    <location>
        <begin position="42"/>
        <end position="69"/>
    </location>
</feature>
<proteinExistence type="predicted"/>
<protein>
    <submittedName>
        <fullName evidence="2">DUF484 family protein</fullName>
    </submittedName>
</protein>
<name>A0A923KQ79_9BURK</name>
<dbReference type="Proteomes" id="UP000634011">
    <property type="component" value="Unassembled WGS sequence"/>
</dbReference>
<evidence type="ECO:0000256" key="1">
    <source>
        <dbReference type="SAM" id="Coils"/>
    </source>
</evidence>
<comment type="caution">
    <text evidence="2">The sequence shown here is derived from an EMBL/GenBank/DDBJ whole genome shotgun (WGS) entry which is preliminary data.</text>
</comment>
<dbReference type="Pfam" id="PF04340">
    <property type="entry name" value="DUF484"/>
    <property type="match status" value="1"/>
</dbReference>
<keyword evidence="1" id="KW-0175">Coiled coil</keyword>
<keyword evidence="3" id="KW-1185">Reference proteome</keyword>
<dbReference type="InterPro" id="IPR007435">
    <property type="entry name" value="DUF484"/>
</dbReference>
<organism evidence="2 3">
    <name type="scientific">Undibacterium jejuense</name>
    <dbReference type="NCBI Taxonomy" id="1344949"/>
    <lineage>
        <taxon>Bacteria</taxon>
        <taxon>Pseudomonadati</taxon>
        <taxon>Pseudomonadota</taxon>
        <taxon>Betaproteobacteria</taxon>
        <taxon>Burkholderiales</taxon>
        <taxon>Oxalobacteraceae</taxon>
        <taxon>Undibacterium</taxon>
    </lineage>
</organism>
<dbReference type="AlphaFoldDB" id="A0A923KQ79"/>
<accession>A0A923KQ79</accession>
<dbReference type="Gene3D" id="3.30.450.40">
    <property type="match status" value="1"/>
</dbReference>